<dbReference type="SUPFAM" id="SSF51735">
    <property type="entry name" value="NAD(P)-binding Rossmann-fold domains"/>
    <property type="match status" value="1"/>
</dbReference>
<dbReference type="GO" id="GO:0004029">
    <property type="term" value="F:aldehyde dehydrogenase (NAD+) activity"/>
    <property type="evidence" value="ECO:0007669"/>
    <property type="project" value="TreeGrafter"/>
</dbReference>
<comment type="caution">
    <text evidence="2">The sequence shown here is derived from an EMBL/GenBank/DDBJ whole genome shotgun (WGS) entry which is preliminary data.</text>
</comment>
<dbReference type="InterPro" id="IPR036291">
    <property type="entry name" value="NAD(P)-bd_dom_sf"/>
</dbReference>
<evidence type="ECO:0000313" key="3">
    <source>
        <dbReference type="Proteomes" id="UP001142400"/>
    </source>
</evidence>
<keyword evidence="3" id="KW-1185">Reference proteome</keyword>
<dbReference type="RefSeq" id="WP_257636488.1">
    <property type="nucleotide sequence ID" value="NZ_JANIIC010000137.1"/>
</dbReference>
<proteinExistence type="predicted"/>
<dbReference type="GO" id="GO:0005737">
    <property type="term" value="C:cytoplasm"/>
    <property type="evidence" value="ECO:0007669"/>
    <property type="project" value="TreeGrafter"/>
</dbReference>
<dbReference type="Pfam" id="PF01370">
    <property type="entry name" value="Epimerase"/>
    <property type="match status" value="1"/>
</dbReference>
<evidence type="ECO:0000259" key="1">
    <source>
        <dbReference type="Pfam" id="PF01370"/>
    </source>
</evidence>
<dbReference type="Gene3D" id="3.40.50.720">
    <property type="entry name" value="NAD(P)-binding Rossmann-like Domain"/>
    <property type="match status" value="1"/>
</dbReference>
<reference evidence="2" key="1">
    <citation type="submission" date="2022-06" db="EMBL/GenBank/DDBJ databases">
        <title>WGS of actinobacteria.</title>
        <authorList>
            <person name="Thawai C."/>
        </authorList>
    </citation>
    <scope>NUCLEOTIDE SEQUENCE</scope>
    <source>
        <strain evidence="2">DSM 42010</strain>
    </source>
</reference>
<dbReference type="EMBL" id="JANIIC010000137">
    <property type="protein sequence ID" value="MCQ8836454.1"/>
    <property type="molecule type" value="Genomic_DNA"/>
</dbReference>
<evidence type="ECO:0000313" key="2">
    <source>
        <dbReference type="EMBL" id="MCQ8836454.1"/>
    </source>
</evidence>
<name>A0A9X2M7C1_STRMQ</name>
<gene>
    <name evidence="2" type="ORF">NQU54_47565</name>
</gene>
<sequence length="292" mass="30131">MRVFVAGATGAVGSLLIPMLVAAGHEVTGTSRTLAGIERIRSLGATGAQADALDADRLRHAVCAAAPEVVIHQLTDLAGADGAANGRIRREGTRNLVEAAKAAGVGRIIAQSISWAYAPGEGPAEEVVPLDSTAAQPRARMVDAVRALEETAAELETAVLLRYGLLYGPGTWHAPDGAFAAALAGDRSARFLGSTVANDAVSSFVHVADAAGAALAALDWPGGPVNIVDDEPAPAHEWLPALAKALGMPAPGAVAGRQEWERGALNVLARSRGWQPEWPTWRSGFAAQRDVL</sequence>
<dbReference type="PANTHER" id="PTHR48079:SF6">
    <property type="entry name" value="NAD(P)-BINDING DOMAIN-CONTAINING PROTEIN-RELATED"/>
    <property type="match status" value="1"/>
</dbReference>
<dbReference type="InterPro" id="IPR001509">
    <property type="entry name" value="Epimerase_deHydtase"/>
</dbReference>
<dbReference type="PANTHER" id="PTHR48079">
    <property type="entry name" value="PROTEIN YEEZ"/>
    <property type="match status" value="1"/>
</dbReference>
<dbReference type="InterPro" id="IPR051783">
    <property type="entry name" value="NAD(P)-dependent_oxidoreduct"/>
</dbReference>
<dbReference type="Proteomes" id="UP001142400">
    <property type="component" value="Unassembled WGS sequence"/>
</dbReference>
<accession>A0A9X2M7C1</accession>
<dbReference type="AlphaFoldDB" id="A0A9X2M7C1"/>
<organism evidence="2 3">
    <name type="scientific">Streptomyces malaysiensis subsp. samsunensis</name>
    <dbReference type="NCBI Taxonomy" id="459658"/>
    <lineage>
        <taxon>Bacteria</taxon>
        <taxon>Bacillati</taxon>
        <taxon>Actinomycetota</taxon>
        <taxon>Actinomycetes</taxon>
        <taxon>Kitasatosporales</taxon>
        <taxon>Streptomycetaceae</taxon>
        <taxon>Streptomyces</taxon>
        <taxon>Streptomyces violaceusniger group</taxon>
    </lineage>
</organism>
<protein>
    <submittedName>
        <fullName evidence="2">NAD(P)-dependent oxidoreductase</fullName>
    </submittedName>
</protein>
<feature type="domain" description="NAD-dependent epimerase/dehydratase" evidence="1">
    <location>
        <begin position="3"/>
        <end position="220"/>
    </location>
</feature>